<dbReference type="NCBIfam" id="TIGR01450">
    <property type="entry name" value="recC"/>
    <property type="match status" value="1"/>
</dbReference>
<keyword evidence="4 10" id="KW-0378">Hydrolase</keyword>
<dbReference type="InterPro" id="IPR006697">
    <property type="entry name" value="RecC"/>
</dbReference>
<keyword evidence="14" id="KW-1185">Reference proteome</keyword>
<feature type="region of interest" description="Disordered" evidence="11">
    <location>
        <begin position="1124"/>
        <end position="1159"/>
    </location>
</feature>
<dbReference type="Gene3D" id="1.10.10.990">
    <property type="match status" value="1"/>
</dbReference>
<evidence type="ECO:0000259" key="12">
    <source>
        <dbReference type="Pfam" id="PF17946"/>
    </source>
</evidence>
<evidence type="ECO:0000256" key="6">
    <source>
        <dbReference type="ARBA" id="ARBA00022839"/>
    </source>
</evidence>
<dbReference type="Gene3D" id="3.40.50.10930">
    <property type="match status" value="1"/>
</dbReference>
<evidence type="ECO:0000313" key="14">
    <source>
        <dbReference type="Proteomes" id="UP001387100"/>
    </source>
</evidence>
<dbReference type="Proteomes" id="UP001387100">
    <property type="component" value="Unassembled WGS sequence"/>
</dbReference>
<evidence type="ECO:0000256" key="1">
    <source>
        <dbReference type="ARBA" id="ARBA00022722"/>
    </source>
</evidence>
<keyword evidence="6 10" id="KW-0269">Exonuclease</keyword>
<keyword evidence="8 10" id="KW-0238">DNA-binding</keyword>
<evidence type="ECO:0000256" key="2">
    <source>
        <dbReference type="ARBA" id="ARBA00022741"/>
    </source>
</evidence>
<evidence type="ECO:0000256" key="9">
    <source>
        <dbReference type="ARBA" id="ARBA00023204"/>
    </source>
</evidence>
<dbReference type="SUPFAM" id="SSF52980">
    <property type="entry name" value="Restriction endonuclease-like"/>
    <property type="match status" value="1"/>
</dbReference>
<sequence length="1182" mass="124956">MALVVHRSEDAGALVAGLADVLAVPPDDPFARDVVAVPAQGVERWITQRLSHRLGARPDGPPDGVCARVDFPRPGRVLDDAVAGLSDEHRLAVERWAPQRSRWTLLDVLAEGGDTGPLAGAVADEDGRRLAAVHRTAGLFAAYGRARPAMLRAWAANEQGAEVDTDGAGAQVPDDLRWQPRLWRRLHERLGESPAEQLEGACRLLVETPDAVDLPARLSVYGATRLSPARLAVLAALAAGREVHLWLHHASPAMWAAVAASPPTVLRRDDRVRRALADPLLGSLGRDLLELQQVLRRTVADAGGVWPAGGTGVATPATGLVVRDEHLPPPARPGPPTLLRRLQRGLAADEVPADPPPLATDDRSVQVHACFGRTRQVEVLREVVVGLLADDPTLEPRDVVVMCPDVEAYAPLVVAAFGAGAEEDAEGSAPALAHPAARVRVRVADRAPRRTNPLLQLLALLLPLGASRVEASAVLDLAAHPAVRRRFGLAEEDLERLRDWAVGAGVRWGLDADHRAGWGLRGLRQGTWRAGLDRLLLGAAVEARAAGDGPSDGEGDGDADGDVEELLGGVVPLDDVDSADVDLAGRLAEMVDRLDAAVRLLGGRHDVATWAAGLEDAVLGLAAPDADGPWQPAQLHRELADVAEAAAGSTALLGLADVRVLLDDLLAGRPTRAGFRTGALTVCTLVPMRSVPSRVVVLLGLDDGVFPRRSARDGDDLLARDPWTGEHDPRSEDRQLLLDAVAAAQERLLLVLTGADERSGRPVPPAVPVDELLDALDRTATTPGGRVRDAVTTRHPLQPFDPRAFEVPVAPGSPGAPARRPFSFDAAALGAARAAAGERHPPAPVLAGPLPPTADPPSELALVDLRALLVHPARGFLRQRLGVALTRPQDEPDDALPVALDQLDRWGVRQRLLERRVAGDDVGHLRRVELQRGELPPGPLGERVLAEAGREAEEVVRASAPERAEPAGPVDVEADVAGVRLVGTVTGVRGRVTLRVTASRLGARHRLEAWLDLLALSAGAPRAGWRAVAVGRGGARVVLGPLDEEEARTALAELVGLHRAGLLAPLPLPLRTGFAYAERRRAGRSVDVARRAAAQEWEGGTYPGENAEAEHVLLHGAGSRAAVLWGTPSGPDDREPGAPGVDGRAPDESGPGWSPDERDRFGALARRLWDRVLDAEAGGGAG</sequence>
<keyword evidence="9 10" id="KW-0234">DNA repair</keyword>
<dbReference type="HAMAP" id="MF_01486">
    <property type="entry name" value="RecC"/>
    <property type="match status" value="1"/>
</dbReference>
<dbReference type="SUPFAM" id="SSF52540">
    <property type="entry name" value="P-loop containing nucleoside triphosphate hydrolases"/>
    <property type="match status" value="2"/>
</dbReference>
<keyword evidence="2 10" id="KW-0547">Nucleotide-binding</keyword>
<dbReference type="Pfam" id="PF17946">
    <property type="entry name" value="RecC_C"/>
    <property type="match status" value="1"/>
</dbReference>
<dbReference type="GO" id="GO:0008854">
    <property type="term" value="F:exodeoxyribonuclease V activity"/>
    <property type="evidence" value="ECO:0007669"/>
    <property type="project" value="UniProtKB-EC"/>
</dbReference>
<proteinExistence type="inferred from homology"/>
<keyword evidence="1 10" id="KW-0540">Nuclease</keyword>
<evidence type="ECO:0000256" key="10">
    <source>
        <dbReference type="HAMAP-Rule" id="MF_01486"/>
    </source>
</evidence>
<feature type="domain" description="RecC C-terminal" evidence="12">
    <location>
        <begin position="858"/>
        <end position="1080"/>
    </location>
</feature>
<dbReference type="InterPro" id="IPR027417">
    <property type="entry name" value="P-loop_NTPase"/>
</dbReference>
<evidence type="ECO:0000313" key="13">
    <source>
        <dbReference type="EMBL" id="MEJ5944116.1"/>
    </source>
</evidence>
<organism evidence="13 14">
    <name type="scientific">Pseudokineococcus basanitobsidens</name>
    <dbReference type="NCBI Taxonomy" id="1926649"/>
    <lineage>
        <taxon>Bacteria</taxon>
        <taxon>Bacillati</taxon>
        <taxon>Actinomycetota</taxon>
        <taxon>Actinomycetes</taxon>
        <taxon>Kineosporiales</taxon>
        <taxon>Kineosporiaceae</taxon>
        <taxon>Pseudokineococcus</taxon>
    </lineage>
</organism>
<protein>
    <recommendedName>
        <fullName evidence="10">RecBCD enzyme subunit RecC</fullName>
    </recommendedName>
    <alternativeName>
        <fullName evidence="10">Exonuclease V subunit RecC</fullName>
        <shortName evidence="10">ExoV subunit RecC</shortName>
    </alternativeName>
    <alternativeName>
        <fullName evidence="10">Helicase/nuclease RecBCD subunit RecC</fullName>
    </alternativeName>
</protein>
<dbReference type="Gene3D" id="3.40.50.300">
    <property type="entry name" value="P-loop containing nucleotide triphosphate hydrolases"/>
    <property type="match status" value="2"/>
</dbReference>
<evidence type="ECO:0000256" key="4">
    <source>
        <dbReference type="ARBA" id="ARBA00022801"/>
    </source>
</evidence>
<comment type="function">
    <text evidence="10">A helicase/nuclease that prepares dsDNA breaks (DSB) for recombinational DNA repair. Binds to DSBs and unwinds DNA via a highly rapid and processive ATP-dependent bidirectional helicase activity. Unwinds dsDNA until it encounters a Chi (crossover hotspot instigator) sequence from the 3' direction. Cuts ssDNA a few nucleotides 3' to the Chi site. The properties and activities of the enzyme are changed at Chi. The Chi-altered holoenzyme produces a long 3'-ssDNA overhang and facilitates RecA-binding to the ssDNA for homologous DNA recombination and repair. Holoenzyme degrades any linearized DNA that is unable to undergo homologous recombination. In the holoenzyme this subunit recognizes the wild-type Chi sequence, and when added to isolated RecB increases its ATP-dependent helicase processivity.</text>
</comment>
<evidence type="ECO:0000256" key="8">
    <source>
        <dbReference type="ARBA" id="ARBA00023125"/>
    </source>
</evidence>
<dbReference type="InterPro" id="IPR013986">
    <property type="entry name" value="DExx_box_DNA_helicase_dom_sf"/>
</dbReference>
<dbReference type="InterPro" id="IPR041500">
    <property type="entry name" value="RecC_C"/>
</dbReference>
<gene>
    <name evidence="10 13" type="primary">recC</name>
    <name evidence="13" type="ORF">WDZ17_02225</name>
</gene>
<dbReference type="Gene3D" id="1.10.10.160">
    <property type="match status" value="1"/>
</dbReference>
<keyword evidence="5 10" id="KW-0347">Helicase</keyword>
<keyword evidence="3 10" id="KW-0227">DNA damage</keyword>
<dbReference type="PIRSF" id="PIRSF000980">
    <property type="entry name" value="RecC"/>
    <property type="match status" value="1"/>
</dbReference>
<dbReference type="InterPro" id="IPR011335">
    <property type="entry name" value="Restrct_endonuc-II-like"/>
</dbReference>
<evidence type="ECO:0000256" key="5">
    <source>
        <dbReference type="ARBA" id="ARBA00022806"/>
    </source>
</evidence>
<dbReference type="PANTHER" id="PTHR30591">
    <property type="entry name" value="RECBCD ENZYME SUBUNIT RECC"/>
    <property type="match status" value="1"/>
</dbReference>
<accession>A0ABU8RGH2</accession>
<comment type="similarity">
    <text evidence="10">Belongs to the RecC family.</text>
</comment>
<name>A0ABU8RGH2_9ACTN</name>
<evidence type="ECO:0000256" key="11">
    <source>
        <dbReference type="SAM" id="MobiDB-lite"/>
    </source>
</evidence>
<reference evidence="13 14" key="1">
    <citation type="journal article" date="2017" name="Int. J. Syst. Evol. Microbiol.">
        <title>Pseudokineococcus basanitobsidens sp. nov., isolated from volcanic rock.</title>
        <authorList>
            <person name="Lee D.W."/>
            <person name="Park M.Y."/>
            <person name="Kim J.J."/>
            <person name="Kim B.S."/>
        </authorList>
    </citation>
    <scope>NUCLEOTIDE SEQUENCE [LARGE SCALE GENOMIC DNA]</scope>
    <source>
        <strain evidence="13 14">DSM 103726</strain>
    </source>
</reference>
<dbReference type="Pfam" id="PF04257">
    <property type="entry name" value="Exonuc_V_gamma"/>
    <property type="match status" value="1"/>
</dbReference>
<comment type="miscellaneous">
    <text evidence="10">In the RecBCD complex, RecB has a slow 3'-5' helicase, an exonuclease activity and loads RecA onto ssDNA, RecD has a fast 5'-3' helicase activity, while RecC stimulates the ATPase and processivity of the RecB helicase and contributes to recognition of the Chi site.</text>
</comment>
<dbReference type="EMBL" id="JBBIAA010000001">
    <property type="protein sequence ID" value="MEJ5944116.1"/>
    <property type="molecule type" value="Genomic_DNA"/>
</dbReference>
<evidence type="ECO:0000256" key="7">
    <source>
        <dbReference type="ARBA" id="ARBA00022840"/>
    </source>
</evidence>
<keyword evidence="7 10" id="KW-0067">ATP-binding</keyword>
<evidence type="ECO:0000256" key="3">
    <source>
        <dbReference type="ARBA" id="ARBA00022763"/>
    </source>
</evidence>
<dbReference type="RefSeq" id="WP_339573505.1">
    <property type="nucleotide sequence ID" value="NZ_JBBIAA010000001.1"/>
</dbReference>
<comment type="caution">
    <text evidence="13">The sequence shown here is derived from an EMBL/GenBank/DDBJ whole genome shotgun (WGS) entry which is preliminary data.</text>
</comment>
<dbReference type="PANTHER" id="PTHR30591:SF1">
    <property type="entry name" value="RECBCD ENZYME SUBUNIT RECC"/>
    <property type="match status" value="1"/>
</dbReference>
<comment type="subunit">
    <text evidence="10">Heterotrimer of RecB, RecC and RecD. All subunits contribute to DNA-binding.</text>
</comment>